<evidence type="ECO:0000256" key="1">
    <source>
        <dbReference type="SAM" id="MobiDB-lite"/>
    </source>
</evidence>
<proteinExistence type="predicted"/>
<organism evidence="2 3">
    <name type="scientific">Panicum virgatum</name>
    <name type="common">Blackwell switchgrass</name>
    <dbReference type="NCBI Taxonomy" id="38727"/>
    <lineage>
        <taxon>Eukaryota</taxon>
        <taxon>Viridiplantae</taxon>
        <taxon>Streptophyta</taxon>
        <taxon>Embryophyta</taxon>
        <taxon>Tracheophyta</taxon>
        <taxon>Spermatophyta</taxon>
        <taxon>Magnoliopsida</taxon>
        <taxon>Liliopsida</taxon>
        <taxon>Poales</taxon>
        <taxon>Poaceae</taxon>
        <taxon>PACMAD clade</taxon>
        <taxon>Panicoideae</taxon>
        <taxon>Panicodae</taxon>
        <taxon>Paniceae</taxon>
        <taxon>Panicinae</taxon>
        <taxon>Panicum</taxon>
        <taxon>Panicum sect. Hiantes</taxon>
    </lineage>
</organism>
<comment type="caution">
    <text evidence="2">The sequence shown here is derived from an EMBL/GenBank/DDBJ whole genome shotgun (WGS) entry which is preliminary data.</text>
</comment>
<keyword evidence="3" id="KW-1185">Reference proteome</keyword>
<feature type="region of interest" description="Disordered" evidence="1">
    <location>
        <begin position="1"/>
        <end position="36"/>
    </location>
</feature>
<sequence>MTGIRPQPTTSGSPHRPPKSWGWGAPHAGGGGGGVLAGLPNWGARLVVRATPPTWPAATSPSSLTPWLHRSSANRANRRLPLPVAYSQRSRRPRAPLSSFSPPLAAAPARAHPVSGPAAGYPRARPTSRRPCLPVHLRSPISRRRPRRLRHPSWPSSFSPPAAPALARFLDV</sequence>
<reference evidence="2" key="1">
    <citation type="submission" date="2020-05" db="EMBL/GenBank/DDBJ databases">
        <title>WGS assembly of Panicum virgatum.</title>
        <authorList>
            <person name="Lovell J.T."/>
            <person name="Jenkins J."/>
            <person name="Shu S."/>
            <person name="Juenger T.E."/>
            <person name="Schmutz J."/>
        </authorList>
    </citation>
    <scope>NUCLEOTIDE SEQUENCE</scope>
    <source>
        <strain evidence="2">AP13</strain>
    </source>
</reference>
<name>A0A8T0X7U7_PANVG</name>
<evidence type="ECO:0000313" key="3">
    <source>
        <dbReference type="Proteomes" id="UP000823388"/>
    </source>
</evidence>
<feature type="region of interest" description="Disordered" evidence="1">
    <location>
        <begin position="79"/>
        <end position="163"/>
    </location>
</feature>
<feature type="compositionally biased region" description="Gly residues" evidence="1">
    <location>
        <begin position="27"/>
        <end position="36"/>
    </location>
</feature>
<dbReference type="EMBL" id="CM029038">
    <property type="protein sequence ID" value="KAG2651619.1"/>
    <property type="molecule type" value="Genomic_DNA"/>
</dbReference>
<gene>
    <name evidence="2" type="ORF">PVAP13_1NG293519</name>
</gene>
<evidence type="ECO:0000313" key="2">
    <source>
        <dbReference type="EMBL" id="KAG2651619.1"/>
    </source>
</evidence>
<protein>
    <submittedName>
        <fullName evidence="2">Uncharacterized protein</fullName>
    </submittedName>
</protein>
<feature type="compositionally biased region" description="Basic residues" evidence="1">
    <location>
        <begin position="141"/>
        <end position="151"/>
    </location>
</feature>
<dbReference type="AlphaFoldDB" id="A0A8T0X7U7"/>
<accession>A0A8T0X7U7</accession>
<feature type="compositionally biased region" description="Low complexity" evidence="1">
    <location>
        <begin position="95"/>
        <end position="111"/>
    </location>
</feature>
<feature type="compositionally biased region" description="Low complexity" evidence="1">
    <location>
        <begin position="152"/>
        <end position="163"/>
    </location>
</feature>
<dbReference type="Proteomes" id="UP000823388">
    <property type="component" value="Chromosome 1N"/>
</dbReference>